<feature type="chain" id="PRO_5040312797" evidence="1">
    <location>
        <begin position="28"/>
        <end position="104"/>
    </location>
</feature>
<comment type="caution">
    <text evidence="2">The sequence shown here is derived from an EMBL/GenBank/DDBJ whole genome shotgun (WGS) entry which is preliminary data.</text>
</comment>
<dbReference type="AlphaFoldDB" id="A0A9Q1A1M9"/>
<evidence type="ECO:0000313" key="3">
    <source>
        <dbReference type="Proteomes" id="UP001151532"/>
    </source>
</evidence>
<reference evidence="2" key="1">
    <citation type="submission" date="2022-11" db="EMBL/GenBank/DDBJ databases">
        <authorList>
            <person name="Hyden B.L."/>
            <person name="Feng K."/>
            <person name="Yates T."/>
            <person name="Jawdy S."/>
            <person name="Smart L.B."/>
            <person name="Muchero W."/>
        </authorList>
    </citation>
    <scope>NUCLEOTIDE SEQUENCE</scope>
    <source>
        <tissue evidence="2">Shoot tip</tissue>
    </source>
</reference>
<dbReference type="Proteomes" id="UP001151532">
    <property type="component" value="Chromosome 16"/>
</dbReference>
<protein>
    <submittedName>
        <fullName evidence="2">Uncharacterized protein</fullName>
    </submittedName>
</protein>
<reference evidence="2" key="2">
    <citation type="journal article" date="2023" name="Int. J. Mol. Sci.">
        <title>De Novo Assembly and Annotation of 11 Diverse Shrub Willow (Salix) Genomes Reveals Novel Gene Organization in Sex-Linked Regions.</title>
        <authorList>
            <person name="Hyden B."/>
            <person name="Feng K."/>
            <person name="Yates T.B."/>
            <person name="Jawdy S."/>
            <person name="Cereghino C."/>
            <person name="Smart L.B."/>
            <person name="Muchero W."/>
        </authorList>
    </citation>
    <scope>NUCLEOTIDE SEQUENCE</scope>
    <source>
        <tissue evidence="2">Shoot tip</tissue>
    </source>
</reference>
<name>A0A9Q1A1M9_SALPP</name>
<proteinExistence type="predicted"/>
<evidence type="ECO:0000313" key="2">
    <source>
        <dbReference type="EMBL" id="KAJ6754709.1"/>
    </source>
</evidence>
<feature type="signal peptide" evidence="1">
    <location>
        <begin position="1"/>
        <end position="27"/>
    </location>
</feature>
<evidence type="ECO:0000256" key="1">
    <source>
        <dbReference type="SAM" id="SignalP"/>
    </source>
</evidence>
<keyword evidence="3" id="KW-1185">Reference proteome</keyword>
<sequence>MAAAVSDILRMTFSLLLLMLLTFCMKSIKLDAQAGLLVSDEADALREIATQVGKMDWNNQVDPCSNETSWVTPTSSQRPMFDNKFVCNCSFPGASMCGYGRVRD</sequence>
<keyword evidence="1" id="KW-0732">Signal</keyword>
<dbReference type="OrthoDB" id="1897577at2759"/>
<dbReference type="EMBL" id="JAPFFK010000007">
    <property type="protein sequence ID" value="KAJ6754709.1"/>
    <property type="molecule type" value="Genomic_DNA"/>
</dbReference>
<gene>
    <name evidence="2" type="ORF">OIU79_027343</name>
</gene>
<accession>A0A9Q1A1M9</accession>
<organism evidence="2 3">
    <name type="scientific">Salix purpurea</name>
    <name type="common">Purple osier willow</name>
    <dbReference type="NCBI Taxonomy" id="77065"/>
    <lineage>
        <taxon>Eukaryota</taxon>
        <taxon>Viridiplantae</taxon>
        <taxon>Streptophyta</taxon>
        <taxon>Embryophyta</taxon>
        <taxon>Tracheophyta</taxon>
        <taxon>Spermatophyta</taxon>
        <taxon>Magnoliopsida</taxon>
        <taxon>eudicotyledons</taxon>
        <taxon>Gunneridae</taxon>
        <taxon>Pentapetalae</taxon>
        <taxon>rosids</taxon>
        <taxon>fabids</taxon>
        <taxon>Malpighiales</taxon>
        <taxon>Salicaceae</taxon>
        <taxon>Saliceae</taxon>
        <taxon>Salix</taxon>
    </lineage>
</organism>